<dbReference type="PROSITE" id="PS00228">
    <property type="entry name" value="TUBULIN_B_AUTOREG"/>
    <property type="match status" value="1"/>
</dbReference>
<protein>
    <submittedName>
        <fullName evidence="3">Tubulin beta 4A class IVa</fullName>
    </submittedName>
</protein>
<dbReference type="InterPro" id="IPR036525">
    <property type="entry name" value="Tubulin/FtsZ_GTPase_sf"/>
</dbReference>
<gene>
    <name evidence="3" type="ORF">mRhiFer1_017795</name>
</gene>
<dbReference type="Gene3D" id="3.40.50.1440">
    <property type="entry name" value="Tubulin/FtsZ, GTPase domain"/>
    <property type="match status" value="1"/>
</dbReference>
<comment type="subcellular location">
    <subcellularLocation>
        <location evidence="1">Cytoplasm</location>
    </subcellularLocation>
</comment>
<comment type="caution">
    <text evidence="3">The sequence shown here is derived from an EMBL/GenBank/DDBJ whole genome shotgun (WGS) entry which is preliminary data.</text>
</comment>
<proteinExistence type="predicted"/>
<dbReference type="InterPro" id="IPR013838">
    <property type="entry name" value="Beta-tubulin_BS"/>
</dbReference>
<sequence>MREIVHLQAGQCGNQIGAKEHTMGTVTFSWRESTCTTMRPQEEIMYPELCWWTWSQAPWTQFALAPLAKSFGLTTSCLASRELATTGPKATTQRARSWWTLSWTWCGRRLRAVTACRASS</sequence>
<dbReference type="AlphaFoldDB" id="A0A7J7U3K5"/>
<name>A0A7J7U3K5_RHIFE</name>
<organism evidence="3 4">
    <name type="scientific">Rhinolophus ferrumequinum</name>
    <name type="common">Greater horseshoe bat</name>
    <dbReference type="NCBI Taxonomy" id="59479"/>
    <lineage>
        <taxon>Eukaryota</taxon>
        <taxon>Metazoa</taxon>
        <taxon>Chordata</taxon>
        <taxon>Craniata</taxon>
        <taxon>Vertebrata</taxon>
        <taxon>Euteleostomi</taxon>
        <taxon>Mammalia</taxon>
        <taxon>Eutheria</taxon>
        <taxon>Laurasiatheria</taxon>
        <taxon>Chiroptera</taxon>
        <taxon>Yinpterochiroptera</taxon>
        <taxon>Rhinolophoidea</taxon>
        <taxon>Rhinolophidae</taxon>
        <taxon>Rhinolophinae</taxon>
        <taxon>Rhinolophus</taxon>
    </lineage>
</organism>
<dbReference type="SUPFAM" id="SSF52490">
    <property type="entry name" value="Tubulin nucleotide-binding domain-like"/>
    <property type="match status" value="1"/>
</dbReference>
<evidence type="ECO:0000313" key="4">
    <source>
        <dbReference type="Proteomes" id="UP000585614"/>
    </source>
</evidence>
<evidence type="ECO:0000256" key="1">
    <source>
        <dbReference type="ARBA" id="ARBA00004496"/>
    </source>
</evidence>
<dbReference type="EMBL" id="JACAGC010000017">
    <property type="protein sequence ID" value="KAF6307385.1"/>
    <property type="molecule type" value="Genomic_DNA"/>
</dbReference>
<reference evidence="3 4" key="1">
    <citation type="journal article" date="2020" name="Nature">
        <title>Six reference-quality genomes reveal evolution of bat adaptations.</title>
        <authorList>
            <person name="Jebb D."/>
            <person name="Huang Z."/>
            <person name="Pippel M."/>
            <person name="Hughes G.M."/>
            <person name="Lavrichenko K."/>
            <person name="Devanna P."/>
            <person name="Winkler S."/>
            <person name="Jermiin L.S."/>
            <person name="Skirmuntt E.C."/>
            <person name="Katzourakis A."/>
            <person name="Burkitt-Gray L."/>
            <person name="Ray D.A."/>
            <person name="Sullivan K.A.M."/>
            <person name="Roscito J.G."/>
            <person name="Kirilenko B.M."/>
            <person name="Davalos L.M."/>
            <person name="Corthals A.P."/>
            <person name="Power M.L."/>
            <person name="Jones G."/>
            <person name="Ransome R.D."/>
            <person name="Dechmann D.K.N."/>
            <person name="Locatelli A.G."/>
            <person name="Puechmaille S.J."/>
            <person name="Fedrigo O."/>
            <person name="Jarvis E.D."/>
            <person name="Hiller M."/>
            <person name="Vernes S.C."/>
            <person name="Myers E.W."/>
            <person name="Teeling E.C."/>
        </authorList>
    </citation>
    <scope>NUCLEOTIDE SEQUENCE [LARGE SCALE GENOMIC DNA]</scope>
    <source>
        <strain evidence="3">MRhiFer1</strain>
        <tissue evidence="3">Lung</tissue>
    </source>
</reference>
<evidence type="ECO:0000256" key="2">
    <source>
        <dbReference type="ARBA" id="ARBA00022490"/>
    </source>
</evidence>
<dbReference type="GO" id="GO:0005737">
    <property type="term" value="C:cytoplasm"/>
    <property type="evidence" value="ECO:0007669"/>
    <property type="project" value="UniProtKB-SubCell"/>
</dbReference>
<evidence type="ECO:0000313" key="3">
    <source>
        <dbReference type="EMBL" id="KAF6307385.1"/>
    </source>
</evidence>
<accession>A0A7J7U3K5</accession>
<keyword evidence="2" id="KW-0963">Cytoplasm</keyword>
<dbReference type="Proteomes" id="UP000585614">
    <property type="component" value="Unassembled WGS sequence"/>
</dbReference>